<gene>
    <name evidence="4" type="ORF">CMV_006586</name>
</gene>
<dbReference type="Pfam" id="PF00155">
    <property type="entry name" value="Aminotran_1_2"/>
    <property type="match status" value="1"/>
</dbReference>
<evidence type="ECO:0000259" key="3">
    <source>
        <dbReference type="Pfam" id="PF00155"/>
    </source>
</evidence>
<protein>
    <recommendedName>
        <fullName evidence="3">Aminotransferase class I/classII large domain-containing protein</fullName>
    </recommendedName>
</protein>
<evidence type="ECO:0000313" key="4">
    <source>
        <dbReference type="EMBL" id="KAF3969638.1"/>
    </source>
</evidence>
<evidence type="ECO:0000256" key="2">
    <source>
        <dbReference type="ARBA" id="ARBA00022898"/>
    </source>
</evidence>
<dbReference type="GO" id="GO:0008483">
    <property type="term" value="F:transaminase activity"/>
    <property type="evidence" value="ECO:0007669"/>
    <property type="project" value="TreeGrafter"/>
</dbReference>
<reference evidence="4" key="1">
    <citation type="submission" date="2020-03" db="EMBL/GenBank/DDBJ databases">
        <title>Castanea mollissima Vanexum genome sequencing.</title>
        <authorList>
            <person name="Staton M."/>
        </authorList>
    </citation>
    <scope>NUCLEOTIDE SEQUENCE</scope>
    <source>
        <tissue evidence="4">Leaf</tissue>
    </source>
</reference>
<dbReference type="GO" id="GO:0030170">
    <property type="term" value="F:pyridoxal phosphate binding"/>
    <property type="evidence" value="ECO:0007669"/>
    <property type="project" value="InterPro"/>
</dbReference>
<keyword evidence="5" id="KW-1185">Reference proteome</keyword>
<keyword evidence="2" id="KW-0663">Pyridoxal phosphate</keyword>
<accession>A0A8J4RVD3</accession>
<dbReference type="InterPro" id="IPR050478">
    <property type="entry name" value="Ethylene_sulfur-biosynth"/>
</dbReference>
<dbReference type="Proteomes" id="UP000737018">
    <property type="component" value="Unassembled WGS sequence"/>
</dbReference>
<dbReference type="SUPFAM" id="SSF53383">
    <property type="entry name" value="PLP-dependent transferases"/>
    <property type="match status" value="1"/>
</dbReference>
<dbReference type="Gene3D" id="3.90.1150.10">
    <property type="entry name" value="Aspartate Aminotransferase, domain 1"/>
    <property type="match status" value="1"/>
</dbReference>
<evidence type="ECO:0000313" key="5">
    <source>
        <dbReference type="Proteomes" id="UP000737018"/>
    </source>
</evidence>
<comment type="caution">
    <text evidence="4">The sequence shown here is derived from an EMBL/GenBank/DDBJ whole genome shotgun (WGS) entry which is preliminary data.</text>
</comment>
<dbReference type="InterPro" id="IPR015424">
    <property type="entry name" value="PyrdxlP-dep_Trfase"/>
</dbReference>
<name>A0A8J4RVD3_9ROSI</name>
<dbReference type="PANTHER" id="PTHR43795">
    <property type="entry name" value="BIFUNCTIONAL ASPARTATE AMINOTRANSFERASE AND GLUTAMATE/ASPARTATE-PREPHENATE AMINOTRANSFERASE-RELATED"/>
    <property type="match status" value="1"/>
</dbReference>
<proteinExistence type="predicted"/>
<dbReference type="PANTHER" id="PTHR43795:SF74">
    <property type="entry name" value="1-AMINOCYCLOPROPANE-1-CARBOXYLATE SYNTHASE-LIKE PROTEIN 1"/>
    <property type="match status" value="1"/>
</dbReference>
<sequence>MDLRRLLKEQTLESEMNLWRLIMNEVKLNVSPGSSFHCSEPGWFRVCFANMDDDTVEVALERIRVFVEKQQVKSKRKFQNNLNLKLSCTPRRYDESVMSPHMMSPRSPLVRART</sequence>
<dbReference type="EMBL" id="JRKL02000625">
    <property type="protein sequence ID" value="KAF3969638.1"/>
    <property type="molecule type" value="Genomic_DNA"/>
</dbReference>
<comment type="subunit">
    <text evidence="1">Homodimer.</text>
</comment>
<evidence type="ECO:0000256" key="1">
    <source>
        <dbReference type="ARBA" id="ARBA00011738"/>
    </source>
</evidence>
<dbReference type="AlphaFoldDB" id="A0A8J4RVD3"/>
<dbReference type="OrthoDB" id="691673at2759"/>
<feature type="domain" description="Aminotransferase class I/classII large" evidence="3">
    <location>
        <begin position="10"/>
        <end position="63"/>
    </location>
</feature>
<organism evidence="4 5">
    <name type="scientific">Castanea mollissima</name>
    <name type="common">Chinese chestnut</name>
    <dbReference type="NCBI Taxonomy" id="60419"/>
    <lineage>
        <taxon>Eukaryota</taxon>
        <taxon>Viridiplantae</taxon>
        <taxon>Streptophyta</taxon>
        <taxon>Embryophyta</taxon>
        <taxon>Tracheophyta</taxon>
        <taxon>Spermatophyta</taxon>
        <taxon>Magnoliopsida</taxon>
        <taxon>eudicotyledons</taxon>
        <taxon>Gunneridae</taxon>
        <taxon>Pentapetalae</taxon>
        <taxon>rosids</taxon>
        <taxon>fabids</taxon>
        <taxon>Fagales</taxon>
        <taxon>Fagaceae</taxon>
        <taxon>Castanea</taxon>
    </lineage>
</organism>
<dbReference type="InterPro" id="IPR004839">
    <property type="entry name" value="Aminotransferase_I/II_large"/>
</dbReference>
<dbReference type="GO" id="GO:0006520">
    <property type="term" value="P:amino acid metabolic process"/>
    <property type="evidence" value="ECO:0007669"/>
    <property type="project" value="TreeGrafter"/>
</dbReference>
<dbReference type="InterPro" id="IPR015422">
    <property type="entry name" value="PyrdxlP-dep_Trfase_small"/>
</dbReference>